<dbReference type="EMBL" id="CP012160">
    <property type="protein sequence ID" value="AKS47029.1"/>
    <property type="molecule type" value="Genomic_DNA"/>
</dbReference>
<dbReference type="OrthoDB" id="9997676at2"/>
<dbReference type="AlphaFoldDB" id="A0A0K0Y7T0"/>
<sequence length="172" mass="18608">MTIFNILRPVAMAASLVCFATTSHAQTALETAENIAGVMEACVLVTTAHDYAAEGQRPDISWNSVTERSAYLGTEGAPVTVTANVWRTDMSYNSYCDFQLEDADLAQAAFDLFMTDRTPVVLEEQQGICYENAFLIVYATGPESVQASAVGAQGYISVHNQEQYGEDPCAAQ</sequence>
<name>A0A0K0Y7T0_9RHOB</name>
<dbReference type="STRING" id="1458307.OSB_24940"/>
<keyword evidence="2" id="KW-1185">Reference proteome</keyword>
<protein>
    <submittedName>
        <fullName evidence="1">Uncharacterized protein</fullName>
    </submittedName>
</protein>
<dbReference type="KEGG" id="otm:OSB_24940"/>
<accession>A0A0K0Y7T0</accession>
<gene>
    <name evidence="1" type="ORF">OSB_24940</name>
</gene>
<organism evidence="1 2">
    <name type="scientific">Octadecabacter temperatus</name>
    <dbReference type="NCBI Taxonomy" id="1458307"/>
    <lineage>
        <taxon>Bacteria</taxon>
        <taxon>Pseudomonadati</taxon>
        <taxon>Pseudomonadota</taxon>
        <taxon>Alphaproteobacteria</taxon>
        <taxon>Rhodobacterales</taxon>
        <taxon>Roseobacteraceae</taxon>
        <taxon>Octadecabacter</taxon>
    </lineage>
</organism>
<dbReference type="RefSeq" id="WP_049835278.1">
    <property type="nucleotide sequence ID" value="NZ_CP012160.1"/>
</dbReference>
<evidence type="ECO:0000313" key="1">
    <source>
        <dbReference type="EMBL" id="AKS47029.1"/>
    </source>
</evidence>
<dbReference type="Proteomes" id="UP000067444">
    <property type="component" value="Chromosome"/>
</dbReference>
<reference evidence="1 2" key="1">
    <citation type="journal article" date="2015" name="Genome Announc.">
        <title>Closed Genome Sequence of Octadecabacter temperatus SB1, the First Mesophilic Species of the Genus Octadecabacter.</title>
        <authorList>
            <person name="Voget S."/>
            <person name="Billerbeck S."/>
            <person name="Simon M."/>
            <person name="Daniel R."/>
        </authorList>
    </citation>
    <scope>NUCLEOTIDE SEQUENCE [LARGE SCALE GENOMIC DNA]</scope>
    <source>
        <strain evidence="1 2">SB1</strain>
    </source>
</reference>
<proteinExistence type="predicted"/>
<evidence type="ECO:0000313" key="2">
    <source>
        <dbReference type="Proteomes" id="UP000067444"/>
    </source>
</evidence>